<organism evidence="7 8">
    <name type="scientific">Pelagicoccus mobilis</name>
    <dbReference type="NCBI Taxonomy" id="415221"/>
    <lineage>
        <taxon>Bacteria</taxon>
        <taxon>Pseudomonadati</taxon>
        <taxon>Verrucomicrobiota</taxon>
        <taxon>Opitutia</taxon>
        <taxon>Puniceicoccales</taxon>
        <taxon>Pelagicoccaceae</taxon>
        <taxon>Pelagicoccus</taxon>
    </lineage>
</organism>
<dbReference type="InterPro" id="IPR013154">
    <property type="entry name" value="ADH-like_N"/>
</dbReference>
<dbReference type="CDD" id="cd08255">
    <property type="entry name" value="2-desacetyl-2-hydroxyethyl_bacteriochlorophyllide_like"/>
    <property type="match status" value="1"/>
</dbReference>
<dbReference type="GO" id="GO:0046872">
    <property type="term" value="F:metal ion binding"/>
    <property type="evidence" value="ECO:0007669"/>
    <property type="project" value="UniProtKB-KW"/>
</dbReference>
<dbReference type="SUPFAM" id="SSF51735">
    <property type="entry name" value="NAD(P)-binding Rossmann-fold domains"/>
    <property type="match status" value="1"/>
</dbReference>
<dbReference type="SUPFAM" id="SSF50129">
    <property type="entry name" value="GroES-like"/>
    <property type="match status" value="1"/>
</dbReference>
<comment type="similarity">
    <text evidence="2">Belongs to the zinc-containing alcohol dehydrogenase family.</text>
</comment>
<keyword evidence="8" id="KW-1185">Reference proteome</keyword>
<keyword evidence="5" id="KW-0560">Oxidoreductase</keyword>
<dbReference type="RefSeq" id="WP_200355097.1">
    <property type="nucleotide sequence ID" value="NZ_JAENIL010000013.1"/>
</dbReference>
<dbReference type="PANTHER" id="PTHR43350:SF19">
    <property type="entry name" value="D-GULOSIDE 3-DEHYDROGENASE"/>
    <property type="match status" value="1"/>
</dbReference>
<dbReference type="GO" id="GO:0016491">
    <property type="term" value="F:oxidoreductase activity"/>
    <property type="evidence" value="ECO:0007669"/>
    <property type="project" value="UniProtKB-KW"/>
</dbReference>
<evidence type="ECO:0000256" key="2">
    <source>
        <dbReference type="ARBA" id="ARBA00008072"/>
    </source>
</evidence>
<evidence type="ECO:0000313" key="8">
    <source>
        <dbReference type="Proteomes" id="UP000617628"/>
    </source>
</evidence>
<name>A0A934RSQ5_9BACT</name>
<keyword evidence="4" id="KW-0862">Zinc</keyword>
<feature type="domain" description="Alcohol dehydrogenase-like N-terminal" evidence="6">
    <location>
        <begin position="25"/>
        <end position="117"/>
    </location>
</feature>
<dbReference type="Gene3D" id="3.90.180.10">
    <property type="entry name" value="Medium-chain alcohol dehydrogenases, catalytic domain"/>
    <property type="match status" value="2"/>
</dbReference>
<evidence type="ECO:0000259" key="6">
    <source>
        <dbReference type="Pfam" id="PF08240"/>
    </source>
</evidence>
<sequence length="328" mass="34820">MKGRALVAVDINRVEIADIGIQEPGEKEALVRTTYSTISPGTELRVLNGSQPGLPAHPVVLGYSAAGVVERAGPNSSWKKGDRVQFCGTQKTDANSMWGGHAEFATVDDGDLTKVPDTVDLRQASATKLIAIALHGFKLNRPTSGENIVVIGLGPIGMLSALIHKTSPANILALDLSPSRVELARSLGINAICVKGTSLESALLETYPNGADSIVDSTGSAAVFPEAIKLGRVPDWGADTAGSRFVIQGSPMSLQFPYVDAFERETTFLLPRDNSKSDLADSLDLLGSGQLSVDKLIGSPYDPEEAQSVYDRLISRDESLITGTFKWS</sequence>
<dbReference type="Proteomes" id="UP000617628">
    <property type="component" value="Unassembled WGS sequence"/>
</dbReference>
<evidence type="ECO:0000256" key="5">
    <source>
        <dbReference type="ARBA" id="ARBA00023002"/>
    </source>
</evidence>
<comment type="cofactor">
    <cofactor evidence="1">
        <name>Zn(2+)</name>
        <dbReference type="ChEBI" id="CHEBI:29105"/>
    </cofactor>
</comment>
<protein>
    <submittedName>
        <fullName evidence="7">Zinc-binding alcohol dehydrogenase</fullName>
    </submittedName>
</protein>
<dbReference type="EMBL" id="JAENIL010000013">
    <property type="protein sequence ID" value="MBK1876880.1"/>
    <property type="molecule type" value="Genomic_DNA"/>
</dbReference>
<gene>
    <name evidence="7" type="ORF">JIN87_08375</name>
</gene>
<dbReference type="InterPro" id="IPR036291">
    <property type="entry name" value="NAD(P)-bd_dom_sf"/>
</dbReference>
<evidence type="ECO:0000256" key="1">
    <source>
        <dbReference type="ARBA" id="ARBA00001947"/>
    </source>
</evidence>
<evidence type="ECO:0000256" key="3">
    <source>
        <dbReference type="ARBA" id="ARBA00022723"/>
    </source>
</evidence>
<dbReference type="AlphaFoldDB" id="A0A934RSQ5"/>
<evidence type="ECO:0000256" key="4">
    <source>
        <dbReference type="ARBA" id="ARBA00022833"/>
    </source>
</evidence>
<accession>A0A934RSQ5</accession>
<dbReference type="Gene3D" id="3.40.50.720">
    <property type="entry name" value="NAD(P)-binding Rossmann-like Domain"/>
    <property type="match status" value="1"/>
</dbReference>
<proteinExistence type="inferred from homology"/>
<reference evidence="7" key="1">
    <citation type="submission" date="2021-01" db="EMBL/GenBank/DDBJ databases">
        <title>Modified the classification status of verrucomicrobia.</title>
        <authorList>
            <person name="Feng X."/>
        </authorList>
    </citation>
    <scope>NUCLEOTIDE SEQUENCE</scope>
    <source>
        <strain evidence="7">KCTC 13126</strain>
    </source>
</reference>
<keyword evidence="3" id="KW-0479">Metal-binding</keyword>
<dbReference type="InterPro" id="IPR011032">
    <property type="entry name" value="GroES-like_sf"/>
</dbReference>
<dbReference type="PANTHER" id="PTHR43350">
    <property type="entry name" value="NAD-DEPENDENT ALCOHOL DEHYDROGENASE"/>
    <property type="match status" value="1"/>
</dbReference>
<comment type="caution">
    <text evidence="7">The sequence shown here is derived from an EMBL/GenBank/DDBJ whole genome shotgun (WGS) entry which is preliminary data.</text>
</comment>
<evidence type="ECO:0000313" key="7">
    <source>
        <dbReference type="EMBL" id="MBK1876880.1"/>
    </source>
</evidence>
<dbReference type="Pfam" id="PF08240">
    <property type="entry name" value="ADH_N"/>
    <property type="match status" value="1"/>
</dbReference>